<gene>
    <name evidence="3" type="ORF">EJ913_05350</name>
</gene>
<dbReference type="OrthoDB" id="9822512at2"/>
<organism evidence="3 4">
    <name type="scientific">Azospirillum doebereinerae</name>
    <dbReference type="NCBI Taxonomy" id="92933"/>
    <lineage>
        <taxon>Bacteria</taxon>
        <taxon>Pseudomonadati</taxon>
        <taxon>Pseudomonadota</taxon>
        <taxon>Alphaproteobacteria</taxon>
        <taxon>Rhodospirillales</taxon>
        <taxon>Azospirillaceae</taxon>
        <taxon>Azospirillum</taxon>
    </lineage>
</organism>
<evidence type="ECO:0000259" key="1">
    <source>
        <dbReference type="Pfam" id="PF13167"/>
    </source>
</evidence>
<evidence type="ECO:0000259" key="2">
    <source>
        <dbReference type="Pfam" id="PF16360"/>
    </source>
</evidence>
<dbReference type="AlphaFoldDB" id="A0A433JD09"/>
<dbReference type="GO" id="GO:0005525">
    <property type="term" value="F:GTP binding"/>
    <property type="evidence" value="ECO:0007669"/>
    <property type="project" value="InterPro"/>
</dbReference>
<dbReference type="RefSeq" id="WP_126995561.1">
    <property type="nucleotide sequence ID" value="NZ_JBNPXW010000006.1"/>
</dbReference>
<dbReference type="InterPro" id="IPR032305">
    <property type="entry name" value="GTP-bd_M"/>
</dbReference>
<comment type="caution">
    <text evidence="3">The sequence shown here is derived from an EMBL/GenBank/DDBJ whole genome shotgun (WGS) entry which is preliminary data.</text>
</comment>
<dbReference type="SUPFAM" id="SSF52540">
    <property type="entry name" value="P-loop containing nucleoside triphosphate hydrolases"/>
    <property type="match status" value="1"/>
</dbReference>
<dbReference type="Pfam" id="PF16360">
    <property type="entry name" value="GTP-bdg_M"/>
    <property type="match status" value="1"/>
</dbReference>
<proteinExistence type="predicted"/>
<dbReference type="Gene3D" id="3.40.50.11060">
    <property type="entry name" value="GTPase HflX, N-terminal domain"/>
    <property type="match status" value="1"/>
</dbReference>
<protein>
    <submittedName>
        <fullName evidence="3">GTPase HflX</fullName>
    </submittedName>
</protein>
<dbReference type="InterPro" id="IPR025121">
    <property type="entry name" value="GTPase_HflX_N"/>
</dbReference>
<dbReference type="Gene3D" id="6.10.250.2860">
    <property type="match status" value="1"/>
</dbReference>
<feature type="domain" description="GTPase HflX N-terminal" evidence="1">
    <location>
        <begin position="35"/>
        <end position="119"/>
    </location>
</feature>
<dbReference type="Proteomes" id="UP000280346">
    <property type="component" value="Unassembled WGS sequence"/>
</dbReference>
<name>A0A433JD09_9PROT</name>
<dbReference type="PANTHER" id="PTHR10229:SF0">
    <property type="entry name" value="GTP-BINDING PROTEIN 6-RELATED"/>
    <property type="match status" value="1"/>
</dbReference>
<dbReference type="InterPro" id="IPR016496">
    <property type="entry name" value="GTPase_HflX"/>
</dbReference>
<dbReference type="PIRSF" id="PIRSF006809">
    <property type="entry name" value="GTP-binding_hflX_prd"/>
    <property type="match status" value="1"/>
</dbReference>
<dbReference type="Pfam" id="PF13167">
    <property type="entry name" value="GTP-bdg_N"/>
    <property type="match status" value="1"/>
</dbReference>
<evidence type="ECO:0000313" key="3">
    <source>
        <dbReference type="EMBL" id="RUQ74478.1"/>
    </source>
</evidence>
<dbReference type="InterPro" id="IPR042108">
    <property type="entry name" value="GTPase_HflX_N_sf"/>
</dbReference>
<dbReference type="InterPro" id="IPR027417">
    <property type="entry name" value="P-loop_NTPase"/>
</dbReference>
<feature type="domain" description="GTP-binding protein middle" evidence="2">
    <location>
        <begin position="125"/>
        <end position="207"/>
    </location>
</feature>
<dbReference type="GO" id="GO:0005737">
    <property type="term" value="C:cytoplasm"/>
    <property type="evidence" value="ECO:0007669"/>
    <property type="project" value="TreeGrafter"/>
</dbReference>
<keyword evidence="4" id="KW-1185">Reference proteome</keyword>
<accession>A0A433JD09</accession>
<dbReference type="Gene3D" id="3.40.50.300">
    <property type="entry name" value="P-loop containing nucleotide triphosphate hydrolases"/>
    <property type="match status" value="1"/>
</dbReference>
<sequence length="381" mass="40789">MTLFSATDPATPVARALVVTPVFHGVPDGMADGDARLDEAVRLTRGIGVAVPHAETVALAGTKADSLFGRLGVERLGGLMEAFHADLLVVDHPLTPLQQRTLERGCLGKVVDRCTLILEALATEAADTETRMQADLAALQFQRGRSIRCWSHLADRREGLGFQTTLVGMPGDTLLESHRRRLTERIAGLKRALAELRRARTLQRADRKAAGIPTVALVGYAGAGVASLHARLSSGMEARLPSGRMIDLAVGLPVLADLPHSVVTAFGVTQDAVREADLVLHVRDLSDPNDVAHTMAVEALLDQLGIGPADPRRLEVRTKADRLEATARAAVALRMADREDTAVLVSAETGMGLDELAQRIDRHLHSWQPAMPLRADGPALA</sequence>
<dbReference type="EMBL" id="RZIJ01000003">
    <property type="protein sequence ID" value="RUQ74478.1"/>
    <property type="molecule type" value="Genomic_DNA"/>
</dbReference>
<dbReference type="GO" id="GO:0043022">
    <property type="term" value="F:ribosome binding"/>
    <property type="evidence" value="ECO:0007669"/>
    <property type="project" value="TreeGrafter"/>
</dbReference>
<reference evidence="3 4" key="1">
    <citation type="submission" date="2018-12" db="EMBL/GenBank/DDBJ databases">
        <authorList>
            <person name="Yang Y."/>
        </authorList>
    </citation>
    <scope>NUCLEOTIDE SEQUENCE [LARGE SCALE GENOMIC DNA]</scope>
    <source>
        <strain evidence="3 4">GSF71</strain>
    </source>
</reference>
<evidence type="ECO:0000313" key="4">
    <source>
        <dbReference type="Proteomes" id="UP000280346"/>
    </source>
</evidence>
<dbReference type="PANTHER" id="PTHR10229">
    <property type="entry name" value="GTP-BINDING PROTEIN HFLX"/>
    <property type="match status" value="1"/>
</dbReference>